<dbReference type="InterPro" id="IPR007044">
    <property type="entry name" value="Cyclodeamin/CycHdrlase"/>
</dbReference>
<dbReference type="AlphaFoldDB" id="A0A6J4QRV8"/>
<evidence type="ECO:0000313" key="2">
    <source>
        <dbReference type="EMBL" id="CAA9451834.1"/>
    </source>
</evidence>
<dbReference type="EMBL" id="CADCVF010000024">
    <property type="protein sequence ID" value="CAA9451834.1"/>
    <property type="molecule type" value="Genomic_DNA"/>
</dbReference>
<sequence length="200" mass="20405">MSPQNTTPDYLDLSLREFLDRVASDGPAPGGGSVAAVAVAFAAGLSGMAARLSADQLADATVLADRADASRLRVAPLARADAESYGRVLAARREPDSETRAERVRDALSGAADVPLAVAVAGNEVADIAARLLEEGNPNLEGDAMTAVLLADAGVRAAAALAKINLSSANVNDDRLGRANELVDMTAATVRRATQGDGRG</sequence>
<dbReference type="Pfam" id="PF04961">
    <property type="entry name" value="FTCD_C"/>
    <property type="match status" value="1"/>
</dbReference>
<dbReference type="SUPFAM" id="SSF101262">
    <property type="entry name" value="Methenyltetrahydrofolate cyclohydrolase-like"/>
    <property type="match status" value="1"/>
</dbReference>
<proteinExistence type="predicted"/>
<reference evidence="2" key="1">
    <citation type="submission" date="2020-02" db="EMBL/GenBank/DDBJ databases">
        <authorList>
            <person name="Meier V. D."/>
        </authorList>
    </citation>
    <scope>NUCLEOTIDE SEQUENCE</scope>
    <source>
        <strain evidence="2">AVDCRST_MAG58</strain>
    </source>
</reference>
<dbReference type="GO" id="GO:0003824">
    <property type="term" value="F:catalytic activity"/>
    <property type="evidence" value="ECO:0007669"/>
    <property type="project" value="InterPro"/>
</dbReference>
<protein>
    <recommendedName>
        <fullName evidence="1">Cyclodeaminase/cyclohydrolase domain-containing protein</fullName>
    </recommendedName>
</protein>
<feature type="domain" description="Cyclodeaminase/cyclohydrolase" evidence="1">
    <location>
        <begin position="14"/>
        <end position="170"/>
    </location>
</feature>
<organism evidence="2">
    <name type="scientific">uncultured Rubrobacteraceae bacterium</name>
    <dbReference type="NCBI Taxonomy" id="349277"/>
    <lineage>
        <taxon>Bacteria</taxon>
        <taxon>Bacillati</taxon>
        <taxon>Actinomycetota</taxon>
        <taxon>Rubrobacteria</taxon>
        <taxon>Rubrobacterales</taxon>
        <taxon>Rubrobacteraceae</taxon>
        <taxon>environmental samples</taxon>
    </lineage>
</organism>
<evidence type="ECO:0000259" key="1">
    <source>
        <dbReference type="Pfam" id="PF04961"/>
    </source>
</evidence>
<accession>A0A6J4QRV8</accession>
<dbReference type="Gene3D" id="1.20.120.680">
    <property type="entry name" value="Formiminotetrahydrofolate cyclodeaminase monomer, up-and-down helical bundle"/>
    <property type="match status" value="1"/>
</dbReference>
<gene>
    <name evidence="2" type="ORF">AVDCRST_MAG58-2112</name>
</gene>
<name>A0A6J4QRV8_9ACTN</name>
<dbReference type="InterPro" id="IPR036178">
    <property type="entry name" value="Formintransfe-cycloase-like_sf"/>
</dbReference>